<sequence length="360" mass="39800">MPGRGGTRLIRRALLVAVAALSLSGCSAVSHWSQAAGGHLALMRAARPVDDWLADPATAPDLAERLRLSQQMRDFATRRLALPDNNSYRRYADLHRPAAVWNVVAAPEFGFELKTWCYPVMGCAGYQGWFSRDEAQAHADALQAEGWEVQVQAIPAYSSLGWSRVLGGDPLLNTFIRYPEGELAAMLFHELAHQRVYVADDTGFNEAYASAVELLGAREWLAAKPEALAAFEDGRARRERFLALARQGRERLAAVYAGPAAQRAEGKAAVTAELRARAPDEAPGYEAWFQRANNASFAILSAYDELVPAFIRLFEREGRDWVKFHAAVERLKPLSREERRANLRGQGGPHESGSSSRQTR</sequence>
<reference evidence="3" key="1">
    <citation type="submission" date="2019-02" db="EMBL/GenBank/DDBJ databases">
        <title>Draft genome of the type strain Pelomonas aquatica CCUG 52575T.</title>
        <authorList>
            <person name="Gomila M."/>
            <person name="Lalucat J."/>
        </authorList>
    </citation>
    <scope>NUCLEOTIDE SEQUENCE</scope>
    <source>
        <strain evidence="3">CCUG 52575</strain>
    </source>
</reference>
<dbReference type="PROSITE" id="PS51257">
    <property type="entry name" value="PROKAR_LIPOPROTEIN"/>
    <property type="match status" value="1"/>
</dbReference>
<dbReference type="EMBL" id="SGUG01000048">
    <property type="protein sequence ID" value="MDG0864991.1"/>
    <property type="molecule type" value="Genomic_DNA"/>
</dbReference>
<keyword evidence="3" id="KW-0645">Protease</keyword>
<dbReference type="PIRSF" id="PIRSF029285">
    <property type="entry name" value="Aminopept"/>
    <property type="match status" value="1"/>
</dbReference>
<protein>
    <submittedName>
        <fullName evidence="3">Aminopeptidase</fullName>
    </submittedName>
</protein>
<keyword evidence="2" id="KW-0732">Signal</keyword>
<organism evidence="3 4">
    <name type="scientific">Pelomonas aquatica</name>
    <dbReference type="NCBI Taxonomy" id="431058"/>
    <lineage>
        <taxon>Bacteria</taxon>
        <taxon>Pseudomonadati</taxon>
        <taxon>Pseudomonadota</taxon>
        <taxon>Betaproteobacteria</taxon>
        <taxon>Burkholderiales</taxon>
        <taxon>Sphaerotilaceae</taxon>
        <taxon>Roseateles</taxon>
    </lineage>
</organism>
<feature type="signal peptide" evidence="2">
    <location>
        <begin position="1"/>
        <end position="35"/>
    </location>
</feature>
<comment type="caution">
    <text evidence="3">The sequence shown here is derived from an EMBL/GenBank/DDBJ whole genome shotgun (WGS) entry which is preliminary data.</text>
</comment>
<dbReference type="AlphaFoldDB" id="A0A9X4LJ15"/>
<dbReference type="GO" id="GO:0004177">
    <property type="term" value="F:aminopeptidase activity"/>
    <property type="evidence" value="ECO:0007669"/>
    <property type="project" value="UniProtKB-KW"/>
</dbReference>
<keyword evidence="4" id="KW-1185">Reference proteome</keyword>
<feature type="region of interest" description="Disordered" evidence="1">
    <location>
        <begin position="335"/>
        <end position="360"/>
    </location>
</feature>
<evidence type="ECO:0000256" key="2">
    <source>
        <dbReference type="SAM" id="SignalP"/>
    </source>
</evidence>
<gene>
    <name evidence="3" type="ORF">EXJ73_21245</name>
</gene>
<keyword evidence="3" id="KW-0031">Aminopeptidase</keyword>
<evidence type="ECO:0000313" key="3">
    <source>
        <dbReference type="EMBL" id="MDG0864991.1"/>
    </source>
</evidence>
<evidence type="ECO:0000256" key="1">
    <source>
        <dbReference type="SAM" id="MobiDB-lite"/>
    </source>
</evidence>
<proteinExistence type="predicted"/>
<name>A0A9X4LJ15_9BURK</name>
<evidence type="ECO:0000313" key="4">
    <source>
        <dbReference type="Proteomes" id="UP001152766"/>
    </source>
</evidence>
<keyword evidence="3" id="KW-0378">Hydrolase</keyword>
<accession>A0A9X4LJ15</accession>
<feature type="chain" id="PRO_5040771896" evidence="2">
    <location>
        <begin position="36"/>
        <end position="360"/>
    </location>
</feature>
<dbReference type="Proteomes" id="UP001152766">
    <property type="component" value="Unassembled WGS sequence"/>
</dbReference>
<dbReference type="Pfam" id="PF10023">
    <property type="entry name" value="Aminopep"/>
    <property type="match status" value="1"/>
</dbReference>
<dbReference type="InterPro" id="IPR014553">
    <property type="entry name" value="Aminopept"/>
</dbReference>